<dbReference type="GO" id="GO:0016491">
    <property type="term" value="F:oxidoreductase activity"/>
    <property type="evidence" value="ECO:0007669"/>
    <property type="project" value="UniProtKB-KW"/>
</dbReference>
<dbReference type="OrthoDB" id="1643408at2"/>
<dbReference type="Gene3D" id="3.40.50.360">
    <property type="match status" value="1"/>
</dbReference>
<comment type="caution">
    <text evidence="6">The sequence shown here is derived from an EMBL/GenBank/DDBJ whole genome shotgun (WGS) entry which is preliminary data.</text>
</comment>
<dbReference type="NCBIfam" id="TIGR04037">
    <property type="entry name" value="LLM_duo_CE1759"/>
    <property type="match status" value="1"/>
</dbReference>
<dbReference type="InterPro" id="IPR029039">
    <property type="entry name" value="Flavoprotein-like_sf"/>
</dbReference>
<evidence type="ECO:0000256" key="2">
    <source>
        <dbReference type="ARBA" id="ARBA00022643"/>
    </source>
</evidence>
<keyword evidence="2" id="KW-0288">FMN</keyword>
<evidence type="ECO:0000313" key="7">
    <source>
        <dbReference type="Proteomes" id="UP000185628"/>
    </source>
</evidence>
<reference evidence="7" key="1">
    <citation type="submission" date="2016-12" db="EMBL/GenBank/DDBJ databases">
        <authorList>
            <person name="Meng X."/>
        </authorList>
    </citation>
    <scope>NUCLEOTIDE SEQUENCE [LARGE SCALE GENOMIC DNA]</scope>
    <source>
        <strain evidence="7">DSM 19116</strain>
    </source>
</reference>
<dbReference type="Pfam" id="PF03358">
    <property type="entry name" value="FMN_red"/>
    <property type="match status" value="1"/>
</dbReference>
<dbReference type="PANTHER" id="PTHR43408:SF2">
    <property type="entry name" value="FMN REDUCTASE (NADPH)"/>
    <property type="match status" value="1"/>
</dbReference>
<dbReference type="InterPro" id="IPR051814">
    <property type="entry name" value="NAD(P)H-dep_FMN_reductase"/>
</dbReference>
<dbReference type="AlphaFoldDB" id="A0A1Q5Q0F8"/>
<dbReference type="SUPFAM" id="SSF52218">
    <property type="entry name" value="Flavoproteins"/>
    <property type="match status" value="1"/>
</dbReference>
<dbReference type="InterPro" id="IPR023932">
    <property type="entry name" value="CE1759_FMN_reduct"/>
</dbReference>
<evidence type="ECO:0000259" key="5">
    <source>
        <dbReference type="Pfam" id="PF03358"/>
    </source>
</evidence>
<keyword evidence="1" id="KW-0285">Flavoprotein</keyword>
<evidence type="ECO:0000313" key="6">
    <source>
        <dbReference type="EMBL" id="OKL53110.1"/>
    </source>
</evidence>
<accession>A0A1Q5Q0F8</accession>
<keyword evidence="3" id="KW-0560">Oxidoreductase</keyword>
<feature type="region of interest" description="Disordered" evidence="4">
    <location>
        <begin position="198"/>
        <end position="233"/>
    </location>
</feature>
<dbReference type="PANTHER" id="PTHR43408">
    <property type="entry name" value="FMN REDUCTASE (NADPH)"/>
    <property type="match status" value="1"/>
</dbReference>
<keyword evidence="7" id="KW-1185">Reference proteome</keyword>
<sequence>MLDTTQTTAARWPRIAVVSAGLSDPSSTRLLADRLTRATTSALAERGTGDGETPADVTVIELRPLAAAISSALVTFTFAPELQRAVDTVAHADALIAVSPTFKASYSGLFKSFFDLLDDEALVGTPVLLGATGGTTRHSLMIDTAMRPLFAYAKAATIPTAVFAATDDWGSIEGEADDGTPALATRIEAAGQALAAALPASPAPRPATDGTSTSGRVAAQPEAATSRMDGRDGLTGTLYDNDLEVTDFATLLARI</sequence>
<protein>
    <recommendedName>
        <fullName evidence="5">NADPH-dependent FMN reductase-like domain-containing protein</fullName>
    </recommendedName>
</protein>
<dbReference type="RefSeq" id="WP_073717421.1">
    <property type="nucleotide sequence ID" value="NZ_MQVR01000087.1"/>
</dbReference>
<dbReference type="InterPro" id="IPR005025">
    <property type="entry name" value="FMN_Rdtase-like_dom"/>
</dbReference>
<proteinExistence type="predicted"/>
<dbReference type="Proteomes" id="UP000185628">
    <property type="component" value="Unassembled WGS sequence"/>
</dbReference>
<evidence type="ECO:0000256" key="1">
    <source>
        <dbReference type="ARBA" id="ARBA00022630"/>
    </source>
</evidence>
<dbReference type="EMBL" id="MQVR01000087">
    <property type="protein sequence ID" value="OKL53110.1"/>
    <property type="molecule type" value="Genomic_DNA"/>
</dbReference>
<organism evidence="6 7">
    <name type="scientific">Bowdeniella nasicola</name>
    <dbReference type="NCBI Taxonomy" id="208480"/>
    <lineage>
        <taxon>Bacteria</taxon>
        <taxon>Bacillati</taxon>
        <taxon>Actinomycetota</taxon>
        <taxon>Actinomycetes</taxon>
        <taxon>Actinomycetales</taxon>
        <taxon>Actinomycetaceae</taxon>
        <taxon>Bowdeniella</taxon>
    </lineage>
</organism>
<evidence type="ECO:0000256" key="3">
    <source>
        <dbReference type="ARBA" id="ARBA00023002"/>
    </source>
</evidence>
<gene>
    <name evidence="6" type="ORF">BSZ39_11235</name>
</gene>
<name>A0A1Q5Q0F8_9ACTO</name>
<feature type="domain" description="NADPH-dependent FMN reductase-like" evidence="5">
    <location>
        <begin position="13"/>
        <end position="168"/>
    </location>
</feature>
<evidence type="ECO:0000256" key="4">
    <source>
        <dbReference type="SAM" id="MobiDB-lite"/>
    </source>
</evidence>